<sequence length="241" mass="27515">MKNLYRSGTSGLVLPVPNKQSFPPEYRDKPRLTYYASLFNSIEINSSFYKVPKGTTVKKWTTEVPRDFVFTYKLWQEITHVKGLAFNPKDVLNFMSVINEAGDQKGCLLLQFPPSLTIDGFSQVESLLSMISGWKVALEFRHSSWYISETFELADEYGASIVLHDIPKSRNTRLNKNAEFVYLRFHGPAGDYKGGYTLPQLEQNAVQIKAWMQEGKEVFVYFNNTIGDAIKNLMDLNALIS</sequence>
<evidence type="ECO:0000313" key="3">
    <source>
        <dbReference type="Proteomes" id="UP000183788"/>
    </source>
</evidence>
<evidence type="ECO:0000313" key="4">
    <source>
        <dbReference type="Proteomes" id="UP001326715"/>
    </source>
</evidence>
<dbReference type="Gene3D" id="3.20.20.410">
    <property type="entry name" value="Protein of unknown function UPF0759"/>
    <property type="match status" value="1"/>
</dbReference>
<reference evidence="2 4" key="2">
    <citation type="submission" date="2023-11" db="EMBL/GenBank/DDBJ databases">
        <title>MicrobeMod: A computational toolkit for identifying prokaryotic methylation and restriction-modification with nanopore sequencing.</title>
        <authorList>
            <person name="Crits-Christoph A."/>
            <person name="Kang S.C."/>
            <person name="Lee H."/>
            <person name="Ostrov N."/>
        </authorList>
    </citation>
    <scope>NUCLEOTIDE SEQUENCE [LARGE SCALE GENOMIC DNA]</scope>
    <source>
        <strain evidence="2 4">ATCC 23090</strain>
    </source>
</reference>
<dbReference type="AlphaFoldDB" id="A0A1K1SWR0"/>
<name>A0A1K1SWR0_9BACT</name>
<keyword evidence="4" id="KW-1185">Reference proteome</keyword>
<dbReference type="PANTHER" id="PTHR30348:SF14">
    <property type="entry name" value="BLR8050 PROTEIN"/>
    <property type="match status" value="1"/>
</dbReference>
<dbReference type="Proteomes" id="UP000183788">
    <property type="component" value="Unassembled WGS sequence"/>
</dbReference>
<dbReference type="Proteomes" id="UP001326715">
    <property type="component" value="Chromosome"/>
</dbReference>
<accession>A0A1K1SWR0</accession>
<dbReference type="Pfam" id="PF01904">
    <property type="entry name" value="DUF72"/>
    <property type="match status" value="1"/>
</dbReference>
<dbReference type="EMBL" id="FPIZ01000037">
    <property type="protein sequence ID" value="SFW88785.1"/>
    <property type="molecule type" value="Genomic_DNA"/>
</dbReference>
<evidence type="ECO:0000313" key="1">
    <source>
        <dbReference type="EMBL" id="SFW88785.1"/>
    </source>
</evidence>
<dbReference type="STRING" id="1004.SAMN05661012_06314"/>
<protein>
    <submittedName>
        <fullName evidence="2">DUF72 domain-containing protein</fullName>
    </submittedName>
    <submittedName>
        <fullName evidence="1">Uncharacterized conserved protein YecE, DUF72 family</fullName>
    </submittedName>
</protein>
<dbReference type="EMBL" id="CP140154">
    <property type="protein sequence ID" value="WQG91234.1"/>
    <property type="molecule type" value="Genomic_DNA"/>
</dbReference>
<dbReference type="InterPro" id="IPR036520">
    <property type="entry name" value="UPF0759_sf"/>
</dbReference>
<evidence type="ECO:0000313" key="2">
    <source>
        <dbReference type="EMBL" id="WQG91234.1"/>
    </source>
</evidence>
<dbReference type="RefSeq" id="WP_072366100.1">
    <property type="nucleotide sequence ID" value="NZ_CP139972.1"/>
</dbReference>
<reference evidence="1 3" key="1">
    <citation type="submission" date="2016-11" db="EMBL/GenBank/DDBJ databases">
        <authorList>
            <person name="Jaros S."/>
            <person name="Januszkiewicz K."/>
            <person name="Wedrychowicz H."/>
        </authorList>
    </citation>
    <scope>NUCLEOTIDE SEQUENCE [LARGE SCALE GENOMIC DNA]</scope>
    <source>
        <strain evidence="1 3">DSM 784</strain>
    </source>
</reference>
<proteinExistence type="predicted"/>
<organism evidence="1 3">
    <name type="scientific">Chitinophaga sancti</name>
    <dbReference type="NCBI Taxonomy" id="1004"/>
    <lineage>
        <taxon>Bacteria</taxon>
        <taxon>Pseudomonadati</taxon>
        <taxon>Bacteroidota</taxon>
        <taxon>Chitinophagia</taxon>
        <taxon>Chitinophagales</taxon>
        <taxon>Chitinophagaceae</taxon>
        <taxon>Chitinophaga</taxon>
    </lineage>
</organism>
<dbReference type="SUPFAM" id="SSF117396">
    <property type="entry name" value="TM1631-like"/>
    <property type="match status" value="1"/>
</dbReference>
<dbReference type="InterPro" id="IPR002763">
    <property type="entry name" value="DUF72"/>
</dbReference>
<dbReference type="OrthoDB" id="9780310at2"/>
<dbReference type="PANTHER" id="PTHR30348">
    <property type="entry name" value="UNCHARACTERIZED PROTEIN YECE"/>
    <property type="match status" value="1"/>
</dbReference>
<gene>
    <name evidence="1" type="ORF">SAMN05661012_06314</name>
    <name evidence="2" type="ORF">SR876_06970</name>
</gene>